<evidence type="ECO:0000313" key="3">
    <source>
        <dbReference type="Proteomes" id="UP001605036"/>
    </source>
</evidence>
<name>A0ABD1ZPV4_9MARC</name>
<comment type="caution">
    <text evidence="2">The sequence shown here is derived from an EMBL/GenBank/DDBJ whole genome shotgun (WGS) entry which is preliminary data.</text>
</comment>
<keyword evidence="3" id="KW-1185">Reference proteome</keyword>
<feature type="region of interest" description="Disordered" evidence="1">
    <location>
        <begin position="1"/>
        <end position="54"/>
    </location>
</feature>
<feature type="compositionally biased region" description="Basic and acidic residues" evidence="1">
    <location>
        <begin position="22"/>
        <end position="32"/>
    </location>
</feature>
<gene>
    <name evidence="2" type="ORF">R1flu_020904</name>
</gene>
<dbReference type="Proteomes" id="UP001605036">
    <property type="component" value="Unassembled WGS sequence"/>
</dbReference>
<feature type="compositionally biased region" description="Basic and acidic residues" evidence="1">
    <location>
        <begin position="1"/>
        <end position="11"/>
    </location>
</feature>
<protein>
    <submittedName>
        <fullName evidence="2">Uncharacterized protein</fullName>
    </submittedName>
</protein>
<evidence type="ECO:0000313" key="2">
    <source>
        <dbReference type="EMBL" id="KAL2652776.1"/>
    </source>
</evidence>
<evidence type="ECO:0000256" key="1">
    <source>
        <dbReference type="SAM" id="MobiDB-lite"/>
    </source>
</evidence>
<sequence>MNERDETSESKTKKKASYGRDVGIKDKEEEKKKKNKSVKKSDSSASENPLDGDTTLALRNVYKDDIFDLILRVLKGKELAKVQPMTSMVEKMITKGEVYPTNYYICKCR</sequence>
<organism evidence="2 3">
    <name type="scientific">Riccia fluitans</name>
    <dbReference type="NCBI Taxonomy" id="41844"/>
    <lineage>
        <taxon>Eukaryota</taxon>
        <taxon>Viridiplantae</taxon>
        <taxon>Streptophyta</taxon>
        <taxon>Embryophyta</taxon>
        <taxon>Marchantiophyta</taxon>
        <taxon>Marchantiopsida</taxon>
        <taxon>Marchantiidae</taxon>
        <taxon>Marchantiales</taxon>
        <taxon>Ricciaceae</taxon>
        <taxon>Riccia</taxon>
    </lineage>
</organism>
<dbReference type="EMBL" id="JBHFFA010000001">
    <property type="protein sequence ID" value="KAL2652776.1"/>
    <property type="molecule type" value="Genomic_DNA"/>
</dbReference>
<proteinExistence type="predicted"/>
<reference evidence="2 3" key="1">
    <citation type="submission" date="2024-09" db="EMBL/GenBank/DDBJ databases">
        <title>Chromosome-scale assembly of Riccia fluitans.</title>
        <authorList>
            <person name="Paukszto L."/>
            <person name="Sawicki J."/>
            <person name="Karawczyk K."/>
            <person name="Piernik-Szablinska J."/>
            <person name="Szczecinska M."/>
            <person name="Mazdziarz M."/>
        </authorList>
    </citation>
    <scope>NUCLEOTIDE SEQUENCE [LARGE SCALE GENOMIC DNA]</scope>
    <source>
        <strain evidence="2">Rf_01</strain>
        <tissue evidence="2">Aerial parts of the thallus</tissue>
    </source>
</reference>
<dbReference type="AlphaFoldDB" id="A0ABD1ZPV4"/>
<accession>A0ABD1ZPV4</accession>